<feature type="transmembrane region" description="Helical" evidence="7">
    <location>
        <begin position="493"/>
        <end position="512"/>
    </location>
</feature>
<evidence type="ECO:0000256" key="4">
    <source>
        <dbReference type="ARBA" id="ARBA00022824"/>
    </source>
</evidence>
<evidence type="ECO:0000256" key="5">
    <source>
        <dbReference type="ARBA" id="ARBA00022989"/>
    </source>
</evidence>
<gene>
    <name evidence="9" type="ORF">Tci_046245</name>
</gene>
<dbReference type="InterPro" id="IPR010742">
    <property type="entry name" value="RCAF1"/>
</dbReference>
<keyword evidence="6 7" id="KW-0472">Membrane</keyword>
<keyword evidence="9" id="KW-0808">Transferase</keyword>
<evidence type="ECO:0000256" key="6">
    <source>
        <dbReference type="ARBA" id="ARBA00023136"/>
    </source>
</evidence>
<dbReference type="InterPro" id="IPR026960">
    <property type="entry name" value="RVT-Znf"/>
</dbReference>
<dbReference type="PANTHER" id="PTHR12906:SF0">
    <property type="entry name" value="GEL COMPLEX SUBUNIT OPTI"/>
    <property type="match status" value="1"/>
</dbReference>
<dbReference type="EMBL" id="BKCJ010006854">
    <property type="protein sequence ID" value="GEU74267.1"/>
    <property type="molecule type" value="Genomic_DNA"/>
</dbReference>
<organism evidence="9">
    <name type="scientific">Tanacetum cinerariifolium</name>
    <name type="common">Dalmatian daisy</name>
    <name type="synonym">Chrysanthemum cinerariifolium</name>
    <dbReference type="NCBI Taxonomy" id="118510"/>
    <lineage>
        <taxon>Eukaryota</taxon>
        <taxon>Viridiplantae</taxon>
        <taxon>Streptophyta</taxon>
        <taxon>Embryophyta</taxon>
        <taxon>Tracheophyta</taxon>
        <taxon>Spermatophyta</taxon>
        <taxon>Magnoliopsida</taxon>
        <taxon>eudicotyledons</taxon>
        <taxon>Gunneridae</taxon>
        <taxon>Pentapetalae</taxon>
        <taxon>asterids</taxon>
        <taxon>campanulids</taxon>
        <taxon>Asterales</taxon>
        <taxon>Asteraceae</taxon>
        <taxon>Asteroideae</taxon>
        <taxon>Anthemideae</taxon>
        <taxon>Anthemidinae</taxon>
        <taxon>Tanacetum</taxon>
    </lineage>
</organism>
<evidence type="ECO:0000256" key="2">
    <source>
        <dbReference type="ARBA" id="ARBA00009436"/>
    </source>
</evidence>
<feature type="transmembrane region" description="Helical" evidence="7">
    <location>
        <begin position="445"/>
        <end position="472"/>
    </location>
</feature>
<evidence type="ECO:0000256" key="7">
    <source>
        <dbReference type="SAM" id="Phobius"/>
    </source>
</evidence>
<keyword evidence="9" id="KW-0695">RNA-directed DNA polymerase</keyword>
<dbReference type="Pfam" id="PF13966">
    <property type="entry name" value="zf-RVT"/>
    <property type="match status" value="1"/>
</dbReference>
<feature type="domain" description="Reverse transcriptase zinc-binding" evidence="8">
    <location>
        <begin position="287"/>
        <end position="351"/>
    </location>
</feature>
<evidence type="ECO:0000256" key="3">
    <source>
        <dbReference type="ARBA" id="ARBA00022692"/>
    </source>
</evidence>
<keyword evidence="5 7" id="KW-1133">Transmembrane helix</keyword>
<proteinExistence type="inferred from homology"/>
<dbReference type="InterPro" id="IPR029008">
    <property type="entry name" value="EMC6-like"/>
</dbReference>
<evidence type="ECO:0000313" key="9">
    <source>
        <dbReference type="EMBL" id="GEU74267.1"/>
    </source>
</evidence>
<accession>A0A6L2MLV1</accession>
<dbReference type="GO" id="GO:0097250">
    <property type="term" value="P:mitochondrial respirasome assembly"/>
    <property type="evidence" value="ECO:0007669"/>
    <property type="project" value="InterPro"/>
</dbReference>
<keyword evidence="4" id="KW-0256">Endoplasmic reticulum</keyword>
<protein>
    <submittedName>
        <fullName evidence="9">RNA-directed DNA polymerase, eukaryota, reverse transcriptase zinc-binding domain protein</fullName>
    </submittedName>
</protein>
<dbReference type="GO" id="GO:0003964">
    <property type="term" value="F:RNA-directed DNA polymerase activity"/>
    <property type="evidence" value="ECO:0007669"/>
    <property type="project" value="UniProtKB-KW"/>
</dbReference>
<dbReference type="GO" id="GO:0005789">
    <property type="term" value="C:endoplasmic reticulum membrane"/>
    <property type="evidence" value="ECO:0007669"/>
    <property type="project" value="UniProtKB-SubCell"/>
</dbReference>
<comment type="subcellular location">
    <subcellularLocation>
        <location evidence="1">Endoplasmic reticulum membrane</location>
        <topology evidence="1">Multi-pass membrane protein</topology>
    </subcellularLocation>
</comment>
<comment type="caution">
    <text evidence="9">The sequence shown here is derived from an EMBL/GenBank/DDBJ whole genome shotgun (WGS) entry which is preliminary data.</text>
</comment>
<evidence type="ECO:0000256" key="1">
    <source>
        <dbReference type="ARBA" id="ARBA00004477"/>
    </source>
</evidence>
<keyword evidence="3 7" id="KW-0812">Transmembrane</keyword>
<dbReference type="Pfam" id="PF07019">
    <property type="entry name" value="EMC6"/>
    <property type="match status" value="1"/>
</dbReference>
<comment type="similarity">
    <text evidence="2">Belongs to the EMC6 family.</text>
</comment>
<evidence type="ECO:0000259" key="8">
    <source>
        <dbReference type="Pfam" id="PF13966"/>
    </source>
</evidence>
<keyword evidence="9" id="KW-0548">Nucleotidyltransferase</keyword>
<dbReference type="PANTHER" id="PTHR12906">
    <property type="entry name" value="PROTEIN C20ORF24 RAB5-INTERACTING PROTEIN"/>
    <property type="match status" value="1"/>
</dbReference>
<sequence length="514" mass="58613">MSRITSWDDVISKVSSRLSKWKLKLLSIGGRLSLLKSVLTSIPLYHMSIFKVPIGVLNHLESLHRNFFYVVDGSDRKLAWIGWNMVLTSNKNGGLGVSSFFAHNRAFLFNWVWRFLTDGSSLWTRFIKAIFGNKGALDTHKLIPIRSPWQDVILAIHSLQSKVINLMDFIQKKVGNGENTSFWDDSWLGEVALKVLYKRLYALEMCKSISVAEKMGHPSLSHSFRRMPRGGVEQENYDLLCSKVTDLVLPNISDRWCWSLEVSQEFLVKSSRILIDNTILPKAEVPTRWLRVVPIKVNVHAWRVCLDKFPTRANLSLRGMNIPLIACPLCNSAVESSSHIFFACPLARQVWRKFLIWWELEDVAFNSYNEWLDWIVNIPLHKQLKVFLEGAKSSTSGSSIKHESGHVSPFNFHKLFNPDASWDKDQLGDVLHWIRQIVAIVCGSLWGSIPLVGGIWIILFLLISSGIVYGYYAIILKIDEEDFVGHGPLLQEGLFASVTLFLLAWTLVYSLGHF</sequence>
<dbReference type="AlphaFoldDB" id="A0A6L2MLV1"/>
<dbReference type="GO" id="GO:0005739">
    <property type="term" value="C:mitochondrion"/>
    <property type="evidence" value="ECO:0007669"/>
    <property type="project" value="GOC"/>
</dbReference>
<name>A0A6L2MLV1_TANCI</name>
<reference evidence="9" key="1">
    <citation type="journal article" date="2019" name="Sci. Rep.">
        <title>Draft genome of Tanacetum cinerariifolium, the natural source of mosquito coil.</title>
        <authorList>
            <person name="Yamashiro T."/>
            <person name="Shiraishi A."/>
            <person name="Satake H."/>
            <person name="Nakayama K."/>
        </authorList>
    </citation>
    <scope>NUCLEOTIDE SEQUENCE</scope>
</reference>